<feature type="compositionally biased region" description="Low complexity" evidence="1">
    <location>
        <begin position="233"/>
        <end position="242"/>
    </location>
</feature>
<evidence type="ECO:0000256" key="1">
    <source>
        <dbReference type="SAM" id="MobiDB-lite"/>
    </source>
</evidence>
<comment type="caution">
    <text evidence="3">The sequence shown here is derived from an EMBL/GenBank/DDBJ whole genome shotgun (WGS) entry which is preliminary data.</text>
</comment>
<keyword evidence="2" id="KW-0812">Transmembrane</keyword>
<feature type="region of interest" description="Disordered" evidence="1">
    <location>
        <begin position="106"/>
        <end position="142"/>
    </location>
</feature>
<keyword evidence="2" id="KW-1133">Transmembrane helix</keyword>
<name>A0AAV3Z7R9_9GAST</name>
<protein>
    <submittedName>
        <fullName evidence="3">Uncharacterized protein</fullName>
    </submittedName>
</protein>
<evidence type="ECO:0000313" key="4">
    <source>
        <dbReference type="Proteomes" id="UP000735302"/>
    </source>
</evidence>
<evidence type="ECO:0000256" key="2">
    <source>
        <dbReference type="SAM" id="Phobius"/>
    </source>
</evidence>
<dbReference type="Proteomes" id="UP000735302">
    <property type="component" value="Unassembled WGS sequence"/>
</dbReference>
<dbReference type="EMBL" id="BLXT01002104">
    <property type="protein sequence ID" value="GFN91199.1"/>
    <property type="molecule type" value="Genomic_DNA"/>
</dbReference>
<sequence>MAFLNSLLFSNTGTGKLVAFIVLPSILIYGLMFFFVYRRCKYAQRVRRNLAATGHTPEDIRMAMATMVDQASRRPLTSTAAARNRHENNADVTQILIEHMDASRDRRLGQDGEGDGRHQGRIGQPTLHHYSGDRSTSPLPPPILAVQADLDLYGSRQGSLNSFPVDNCQPDGQHPQHQRGIEDDPHSYGSGRSQGHRTPSPRPHSPYSLDRRREDSTHLAYFGLAERDGDVHPPAVSPSAPSYYDVVHPRQGGAQPPPPSYEEAATGKYNP</sequence>
<gene>
    <name evidence="3" type="ORF">PoB_001770500</name>
</gene>
<keyword evidence="2" id="KW-0472">Membrane</keyword>
<reference evidence="3 4" key="1">
    <citation type="journal article" date="2021" name="Elife">
        <title>Chloroplast acquisition without the gene transfer in kleptoplastic sea slugs, Plakobranchus ocellatus.</title>
        <authorList>
            <person name="Maeda T."/>
            <person name="Takahashi S."/>
            <person name="Yoshida T."/>
            <person name="Shimamura S."/>
            <person name="Takaki Y."/>
            <person name="Nagai Y."/>
            <person name="Toyoda A."/>
            <person name="Suzuki Y."/>
            <person name="Arimoto A."/>
            <person name="Ishii H."/>
            <person name="Satoh N."/>
            <person name="Nishiyama T."/>
            <person name="Hasebe M."/>
            <person name="Maruyama T."/>
            <person name="Minagawa J."/>
            <person name="Obokata J."/>
            <person name="Shigenobu S."/>
        </authorList>
    </citation>
    <scope>NUCLEOTIDE SEQUENCE [LARGE SCALE GENOMIC DNA]</scope>
</reference>
<proteinExistence type="predicted"/>
<keyword evidence="4" id="KW-1185">Reference proteome</keyword>
<accession>A0AAV3Z7R9</accession>
<feature type="compositionally biased region" description="Basic and acidic residues" evidence="1">
    <location>
        <begin position="106"/>
        <end position="118"/>
    </location>
</feature>
<dbReference type="AlphaFoldDB" id="A0AAV3Z7R9"/>
<organism evidence="3 4">
    <name type="scientific">Plakobranchus ocellatus</name>
    <dbReference type="NCBI Taxonomy" id="259542"/>
    <lineage>
        <taxon>Eukaryota</taxon>
        <taxon>Metazoa</taxon>
        <taxon>Spiralia</taxon>
        <taxon>Lophotrochozoa</taxon>
        <taxon>Mollusca</taxon>
        <taxon>Gastropoda</taxon>
        <taxon>Heterobranchia</taxon>
        <taxon>Euthyneura</taxon>
        <taxon>Panpulmonata</taxon>
        <taxon>Sacoglossa</taxon>
        <taxon>Placobranchoidea</taxon>
        <taxon>Plakobranchidae</taxon>
        <taxon>Plakobranchus</taxon>
    </lineage>
</organism>
<feature type="transmembrane region" description="Helical" evidence="2">
    <location>
        <begin position="17"/>
        <end position="37"/>
    </location>
</feature>
<feature type="region of interest" description="Disordered" evidence="1">
    <location>
        <begin position="157"/>
        <end position="271"/>
    </location>
</feature>
<evidence type="ECO:0000313" key="3">
    <source>
        <dbReference type="EMBL" id="GFN91199.1"/>
    </source>
</evidence>